<dbReference type="GeneID" id="112052721"/>
<gene>
    <name evidence="3" type="primary">LOC112052721</name>
</gene>
<accession>A0A6J1NIU5</accession>
<sequence>MLSKFLKRLCPCARSCLVLHKSVHQTSSRHSQLLPASQYDVPVPPNLHLIYALTNYWELIPLFVITCTSLTFMTLSIMWACFHKVDVVFSTHSRDNISRTMDLRNPSVHKLIIINQRYEPWPEMQDVLDKMRMAEKRALVRLQTCSHA</sequence>
<evidence type="ECO:0000313" key="2">
    <source>
        <dbReference type="Proteomes" id="UP001652582"/>
    </source>
</evidence>
<dbReference type="KEGG" id="bany:112052721"/>
<reference evidence="3" key="1">
    <citation type="submission" date="2025-08" db="UniProtKB">
        <authorList>
            <consortium name="RefSeq"/>
        </authorList>
    </citation>
    <scope>IDENTIFICATION</scope>
</reference>
<feature type="transmembrane region" description="Helical" evidence="1">
    <location>
        <begin position="59"/>
        <end position="82"/>
    </location>
</feature>
<proteinExistence type="predicted"/>
<dbReference type="RefSeq" id="XP_023947670.2">
    <property type="nucleotide sequence ID" value="XM_024091902.2"/>
</dbReference>
<keyword evidence="2" id="KW-1185">Reference proteome</keyword>
<dbReference type="Proteomes" id="UP001652582">
    <property type="component" value="Chromosome 5"/>
</dbReference>
<organism evidence="2 3">
    <name type="scientific">Bicyclus anynana</name>
    <name type="common">Squinting bush brown butterfly</name>
    <dbReference type="NCBI Taxonomy" id="110368"/>
    <lineage>
        <taxon>Eukaryota</taxon>
        <taxon>Metazoa</taxon>
        <taxon>Ecdysozoa</taxon>
        <taxon>Arthropoda</taxon>
        <taxon>Hexapoda</taxon>
        <taxon>Insecta</taxon>
        <taxon>Pterygota</taxon>
        <taxon>Neoptera</taxon>
        <taxon>Endopterygota</taxon>
        <taxon>Lepidoptera</taxon>
        <taxon>Glossata</taxon>
        <taxon>Ditrysia</taxon>
        <taxon>Papilionoidea</taxon>
        <taxon>Nymphalidae</taxon>
        <taxon>Satyrinae</taxon>
        <taxon>Satyrini</taxon>
        <taxon>Mycalesina</taxon>
        <taxon>Bicyclus</taxon>
    </lineage>
</organism>
<evidence type="ECO:0000256" key="1">
    <source>
        <dbReference type="SAM" id="Phobius"/>
    </source>
</evidence>
<protein>
    <submittedName>
        <fullName evidence="3">Uncharacterized protein LOC112052721</fullName>
    </submittedName>
</protein>
<name>A0A6J1NIU5_BICAN</name>
<dbReference type="AlphaFoldDB" id="A0A6J1NIU5"/>
<evidence type="ECO:0000313" key="3">
    <source>
        <dbReference type="RefSeq" id="XP_023947670.2"/>
    </source>
</evidence>
<keyword evidence="1" id="KW-0812">Transmembrane</keyword>
<dbReference type="OrthoDB" id="7384592at2759"/>
<keyword evidence="1" id="KW-0472">Membrane</keyword>
<keyword evidence="1" id="KW-1133">Transmembrane helix</keyword>